<dbReference type="PROSITE" id="PS50191">
    <property type="entry name" value="CRAL_TRIO"/>
    <property type="match status" value="1"/>
</dbReference>
<dbReference type="PANTHER" id="PTHR10174:SF213">
    <property type="entry name" value="CRAL-TRIO DOMAIN-CONTAINING PROTEIN"/>
    <property type="match status" value="1"/>
</dbReference>
<proteinExistence type="predicted"/>
<dbReference type="CDD" id="cd00170">
    <property type="entry name" value="SEC14"/>
    <property type="match status" value="1"/>
</dbReference>
<evidence type="ECO:0000259" key="1">
    <source>
        <dbReference type="PROSITE" id="PS50191"/>
    </source>
</evidence>
<comment type="caution">
    <text evidence="2">The sequence shown here is derived from an EMBL/GenBank/DDBJ whole genome shotgun (WGS) entry which is preliminary data.</text>
</comment>
<gene>
    <name evidence="2" type="ORF">ANN_09316</name>
</gene>
<keyword evidence="3" id="KW-1185">Reference proteome</keyword>
<dbReference type="InterPro" id="IPR001251">
    <property type="entry name" value="CRAL-TRIO_dom"/>
</dbReference>
<accession>A0ABQ8TLE5</accession>
<dbReference type="Gene3D" id="3.40.525.10">
    <property type="entry name" value="CRAL-TRIO lipid binding domain"/>
    <property type="match status" value="1"/>
</dbReference>
<protein>
    <recommendedName>
        <fullName evidence="1">CRAL-TRIO domain-containing protein</fullName>
    </recommendedName>
</protein>
<evidence type="ECO:0000313" key="2">
    <source>
        <dbReference type="EMBL" id="KAJ4447312.1"/>
    </source>
</evidence>
<sequence length="365" mass="42069">MPPITAQEELSRNSNLKKENIDYLREWMSKQPHLPSGVTDEQLILFLNCCQHSLEACKQTIEAYYTIRTHAPELFGNRNPQSREIQQALSILEIGLMPKTDKHGNLILFVRLSDFDANKYYCDDFLKIFFMVQDLILLEKGAVHGLIFVVDMKGISIGHLTRVKLSSLKKYYMYIQDAFPGKVLCTHLINASSVTETFMNMSKPFLTKDLVEKMLVHTTMGTLYEYIPKEALPKEYGGELESVTHYNQYAIKKVQDNREGLESNGLHQLLVYADDVNMLGENPQRIRENTGILLQTSKAICLEVNPEKTKHKIMSQEMRPLVEEYRDWFEKEEVFRVDESKRQGRAKNAGDVFGVEGSFKKLDID</sequence>
<feature type="domain" description="CRAL-TRIO" evidence="1">
    <location>
        <begin position="84"/>
        <end position="244"/>
    </location>
</feature>
<name>A0ABQ8TLE5_PERAM</name>
<evidence type="ECO:0000313" key="3">
    <source>
        <dbReference type="Proteomes" id="UP001148838"/>
    </source>
</evidence>
<dbReference type="EMBL" id="JAJSOF020000005">
    <property type="protein sequence ID" value="KAJ4447312.1"/>
    <property type="molecule type" value="Genomic_DNA"/>
</dbReference>
<dbReference type="Proteomes" id="UP001148838">
    <property type="component" value="Unassembled WGS sequence"/>
</dbReference>
<dbReference type="InterPro" id="IPR036273">
    <property type="entry name" value="CRAL/TRIO_N_dom_sf"/>
</dbReference>
<dbReference type="SUPFAM" id="SSF46938">
    <property type="entry name" value="CRAL/TRIO N-terminal domain"/>
    <property type="match status" value="1"/>
</dbReference>
<dbReference type="PANTHER" id="PTHR10174">
    <property type="entry name" value="ALPHA-TOCOPHEROL TRANSFER PROTEIN-RELATED"/>
    <property type="match status" value="1"/>
</dbReference>
<dbReference type="SUPFAM" id="SSF52087">
    <property type="entry name" value="CRAL/TRIO domain"/>
    <property type="match status" value="1"/>
</dbReference>
<dbReference type="PRINTS" id="PR00180">
    <property type="entry name" value="CRETINALDHBP"/>
</dbReference>
<reference evidence="2 3" key="1">
    <citation type="journal article" date="2022" name="Allergy">
        <title>Genome assembly and annotation of Periplaneta americana reveal a comprehensive cockroach allergen profile.</title>
        <authorList>
            <person name="Wang L."/>
            <person name="Xiong Q."/>
            <person name="Saelim N."/>
            <person name="Wang L."/>
            <person name="Nong W."/>
            <person name="Wan A.T."/>
            <person name="Shi M."/>
            <person name="Liu X."/>
            <person name="Cao Q."/>
            <person name="Hui J.H.L."/>
            <person name="Sookrung N."/>
            <person name="Leung T.F."/>
            <person name="Tungtrongchitr A."/>
            <person name="Tsui S.K.W."/>
        </authorList>
    </citation>
    <scope>NUCLEOTIDE SEQUENCE [LARGE SCALE GENOMIC DNA]</scope>
    <source>
        <strain evidence="2">PWHHKU_190912</strain>
    </source>
</reference>
<dbReference type="InterPro" id="IPR036865">
    <property type="entry name" value="CRAL-TRIO_dom_sf"/>
</dbReference>
<dbReference type="SMART" id="SM00516">
    <property type="entry name" value="SEC14"/>
    <property type="match status" value="1"/>
</dbReference>
<organism evidence="2 3">
    <name type="scientific">Periplaneta americana</name>
    <name type="common">American cockroach</name>
    <name type="synonym">Blatta americana</name>
    <dbReference type="NCBI Taxonomy" id="6978"/>
    <lineage>
        <taxon>Eukaryota</taxon>
        <taxon>Metazoa</taxon>
        <taxon>Ecdysozoa</taxon>
        <taxon>Arthropoda</taxon>
        <taxon>Hexapoda</taxon>
        <taxon>Insecta</taxon>
        <taxon>Pterygota</taxon>
        <taxon>Neoptera</taxon>
        <taxon>Polyneoptera</taxon>
        <taxon>Dictyoptera</taxon>
        <taxon>Blattodea</taxon>
        <taxon>Blattoidea</taxon>
        <taxon>Blattidae</taxon>
        <taxon>Blattinae</taxon>
        <taxon>Periplaneta</taxon>
    </lineage>
</organism>
<dbReference type="Pfam" id="PF00650">
    <property type="entry name" value="CRAL_TRIO"/>
    <property type="match status" value="1"/>
</dbReference>